<protein>
    <submittedName>
        <fullName evidence="1">Uncharacterized protein</fullName>
    </submittedName>
</protein>
<proteinExistence type="predicted"/>
<gene>
    <name evidence="1" type="ORF">MF672_010700</name>
</gene>
<accession>A0ABT0FPH8</accession>
<name>A0ABT0FPH8_9ACTN</name>
<comment type="caution">
    <text evidence="1">The sequence shown here is derived from an EMBL/GenBank/DDBJ whole genome shotgun (WGS) entry which is preliminary data.</text>
</comment>
<dbReference type="EMBL" id="JAKRKC020000001">
    <property type="protein sequence ID" value="MCK2214255.1"/>
    <property type="molecule type" value="Genomic_DNA"/>
</dbReference>
<reference evidence="1 2" key="1">
    <citation type="submission" date="2022-04" db="EMBL/GenBank/DDBJ databases">
        <title>Genome draft of Actinomadura sp. ATCC 31491.</title>
        <authorList>
            <person name="Shi X."/>
            <person name="Du Y."/>
        </authorList>
    </citation>
    <scope>NUCLEOTIDE SEQUENCE [LARGE SCALE GENOMIC DNA]</scope>
    <source>
        <strain evidence="1 2">ATCC 31491</strain>
    </source>
</reference>
<evidence type="ECO:0000313" key="1">
    <source>
        <dbReference type="EMBL" id="MCK2214255.1"/>
    </source>
</evidence>
<evidence type="ECO:0000313" key="2">
    <source>
        <dbReference type="Proteomes" id="UP001317259"/>
    </source>
</evidence>
<dbReference type="RefSeq" id="WP_247815218.1">
    <property type="nucleotide sequence ID" value="NZ_JAKRKC020000001.1"/>
</dbReference>
<keyword evidence="2" id="KW-1185">Reference proteome</keyword>
<organism evidence="1 2">
    <name type="scientific">Actinomadura luzonensis</name>
    <dbReference type="NCBI Taxonomy" id="2805427"/>
    <lineage>
        <taxon>Bacteria</taxon>
        <taxon>Bacillati</taxon>
        <taxon>Actinomycetota</taxon>
        <taxon>Actinomycetes</taxon>
        <taxon>Streptosporangiales</taxon>
        <taxon>Thermomonosporaceae</taxon>
        <taxon>Actinomadura</taxon>
    </lineage>
</organism>
<dbReference type="Proteomes" id="UP001317259">
    <property type="component" value="Unassembled WGS sequence"/>
</dbReference>
<sequence>MMARRRRPAETRPGRRRMPVRVWLARARARARTAWHDGYRSLTSWT</sequence>